<dbReference type="EMBL" id="MAMP01000022">
    <property type="protein sequence ID" value="OES44228.1"/>
    <property type="molecule type" value="Genomic_DNA"/>
</dbReference>
<keyword evidence="3" id="KW-1185">Reference proteome</keyword>
<dbReference type="RefSeq" id="WP_069938832.1">
    <property type="nucleotide sequence ID" value="NZ_MAMP01000022.1"/>
</dbReference>
<dbReference type="Proteomes" id="UP000095658">
    <property type="component" value="Unassembled WGS sequence"/>
</dbReference>
<dbReference type="InterPro" id="IPR007391">
    <property type="entry name" value="Vancomycin_resist_VanW"/>
</dbReference>
<evidence type="ECO:0008006" key="4">
    <source>
        <dbReference type="Google" id="ProtNLM"/>
    </source>
</evidence>
<reference evidence="2 3" key="1">
    <citation type="submission" date="2016-06" db="EMBL/GenBank/DDBJ databases">
        <title>Domibacillus iocasae genome sequencing.</title>
        <authorList>
            <person name="Verma A."/>
            <person name="Pal Y."/>
            <person name="Ojha A.K."/>
            <person name="Krishnamurthi S."/>
        </authorList>
    </citation>
    <scope>NUCLEOTIDE SEQUENCE [LARGE SCALE GENOMIC DNA]</scope>
    <source>
        <strain evidence="2 3">DSM 29979</strain>
    </source>
</reference>
<accession>A0A1E7DNG9</accession>
<dbReference type="AlphaFoldDB" id="A0A1E7DNG9"/>
<evidence type="ECO:0000256" key="1">
    <source>
        <dbReference type="SAM" id="MobiDB-lite"/>
    </source>
</evidence>
<dbReference type="STRING" id="1714016.BA724_08015"/>
<name>A0A1E7DNG9_9BACI</name>
<dbReference type="PANTHER" id="PTHR35788">
    <property type="entry name" value="EXPORTED PROTEIN-RELATED"/>
    <property type="match status" value="1"/>
</dbReference>
<evidence type="ECO:0000313" key="3">
    <source>
        <dbReference type="Proteomes" id="UP000095658"/>
    </source>
</evidence>
<feature type="compositionally biased region" description="Polar residues" evidence="1">
    <location>
        <begin position="442"/>
        <end position="451"/>
    </location>
</feature>
<comment type="caution">
    <text evidence="2">The sequence shown here is derived from an EMBL/GenBank/DDBJ whole genome shotgun (WGS) entry which is preliminary data.</text>
</comment>
<evidence type="ECO:0000313" key="2">
    <source>
        <dbReference type="EMBL" id="OES44228.1"/>
    </source>
</evidence>
<feature type="region of interest" description="Disordered" evidence="1">
    <location>
        <begin position="380"/>
        <end position="476"/>
    </location>
</feature>
<protein>
    <recommendedName>
        <fullName evidence="4">G5 domain-containing protein</fullName>
    </recommendedName>
</protein>
<feature type="compositionally biased region" description="Low complexity" evidence="1">
    <location>
        <begin position="452"/>
        <end position="465"/>
    </location>
</feature>
<dbReference type="PANTHER" id="PTHR35788:SF1">
    <property type="entry name" value="EXPORTED PROTEIN"/>
    <property type="match status" value="1"/>
</dbReference>
<sequence>MRKKNVLKAAIPIVLFSLFIFSFAYYGGRFYEQLFQSDEPYDKGTVIGPESVAGMTETEAARYLTSQVEEWRTKSAVTLRYMEKEADMNGNLIEFQTAKSISDAVDGRENNLYADVSNQLLLAELESQFPGHSWDKTDVELLASDLSDIGSHFQTGDITVDLSAYEPKESRQEIVAKVSMAEASSVLQSFVEQNPSILIPASGIVSFNEWMIGTNDQSLDEKSIGLLSSSLYQLVLQTNFAVLEKNQSTSLPDYIPLGFEAKVSMSGKQDFVFRNENQAGYTAEWSVSGGRLNGVIKGVPFYYDYEPVLKNKETIQPKTILQFSPSLEYGKVRLERMGSTGQMADAYRVVKERTVTLREEQIAADFYPPVHTIELHSSKEEPVLSNEGNAPNGGSGTSSNSVNNGTADGNGSTGSIDSGTQSGDVNENPASGDDGNAADNEGSGSVNNPPDSGSGTSNNGSGQSGETVYEDFEGKH</sequence>
<gene>
    <name evidence="2" type="ORF">BA724_08015</name>
</gene>
<proteinExistence type="predicted"/>
<feature type="compositionally biased region" description="Low complexity" evidence="1">
    <location>
        <begin position="397"/>
        <end position="406"/>
    </location>
</feature>
<dbReference type="Pfam" id="PF04294">
    <property type="entry name" value="VanW"/>
    <property type="match status" value="1"/>
</dbReference>
<feature type="compositionally biased region" description="Polar residues" evidence="1">
    <location>
        <begin position="407"/>
        <end position="429"/>
    </location>
</feature>
<organism evidence="2 3">
    <name type="scientific">Domibacillus iocasae</name>
    <dbReference type="NCBI Taxonomy" id="1714016"/>
    <lineage>
        <taxon>Bacteria</taxon>
        <taxon>Bacillati</taxon>
        <taxon>Bacillota</taxon>
        <taxon>Bacilli</taxon>
        <taxon>Bacillales</taxon>
        <taxon>Bacillaceae</taxon>
        <taxon>Domibacillus</taxon>
    </lineage>
</organism>
<dbReference type="OrthoDB" id="2691125at2"/>
<dbReference type="InterPro" id="IPR052913">
    <property type="entry name" value="Glycopeptide_resist_protein"/>
</dbReference>